<proteinExistence type="predicted"/>
<reference evidence="2 3" key="1">
    <citation type="submission" date="2020-07" db="EMBL/GenBank/DDBJ databases">
        <title>Sequencing the genomes of 1000 actinobacteria strains.</title>
        <authorList>
            <person name="Klenk H.-P."/>
        </authorList>
    </citation>
    <scope>NUCLEOTIDE SEQUENCE [LARGE SCALE GENOMIC DNA]</scope>
    <source>
        <strain evidence="2 3">DSM 24723</strain>
    </source>
</reference>
<evidence type="ECO:0000313" key="2">
    <source>
        <dbReference type="EMBL" id="NYG37495.1"/>
    </source>
</evidence>
<sequence>MSPAASSSTDPAPVPPQAYTAAGVCGFQAFLLFGAAAVFVIALVRGTAAEPTEAVMTLVVALVFATLLAVMAVHWWRGSRWPRTPTIVWNILMLPAAFTLASSSGLGVGIPFAIVALVGLSAAWQTPPPQLPEDTAL</sequence>
<accession>A0A852XG13</accession>
<feature type="transmembrane region" description="Helical" evidence="1">
    <location>
        <begin position="55"/>
        <end position="76"/>
    </location>
</feature>
<keyword evidence="1" id="KW-0812">Transmembrane</keyword>
<dbReference type="RefSeq" id="WP_179462855.1">
    <property type="nucleotide sequence ID" value="NZ_JACBZX010000001.1"/>
</dbReference>
<dbReference type="Proteomes" id="UP000592181">
    <property type="component" value="Unassembled WGS sequence"/>
</dbReference>
<feature type="transmembrane region" description="Helical" evidence="1">
    <location>
        <begin position="96"/>
        <end position="120"/>
    </location>
</feature>
<evidence type="ECO:0000313" key="3">
    <source>
        <dbReference type="Proteomes" id="UP000592181"/>
    </source>
</evidence>
<name>A0A852XG13_9MICO</name>
<organism evidence="2 3">
    <name type="scientific">Janibacter alkaliphilus</name>
    <dbReference type="NCBI Taxonomy" id="1069963"/>
    <lineage>
        <taxon>Bacteria</taxon>
        <taxon>Bacillati</taxon>
        <taxon>Actinomycetota</taxon>
        <taxon>Actinomycetes</taxon>
        <taxon>Micrococcales</taxon>
        <taxon>Intrasporangiaceae</taxon>
        <taxon>Janibacter</taxon>
    </lineage>
</organism>
<keyword evidence="3" id="KW-1185">Reference proteome</keyword>
<protein>
    <submittedName>
        <fullName evidence="2">Membrane-anchored protein YejM (Alkaline phosphatase superfamily)</fullName>
    </submittedName>
</protein>
<feature type="transmembrane region" description="Helical" evidence="1">
    <location>
        <begin position="20"/>
        <end position="43"/>
    </location>
</feature>
<evidence type="ECO:0000256" key="1">
    <source>
        <dbReference type="SAM" id="Phobius"/>
    </source>
</evidence>
<gene>
    <name evidence="2" type="ORF">BJY28_001964</name>
</gene>
<keyword evidence="1" id="KW-0472">Membrane</keyword>
<keyword evidence="1" id="KW-1133">Transmembrane helix</keyword>
<dbReference type="AlphaFoldDB" id="A0A852XG13"/>
<dbReference type="EMBL" id="JACBZX010000001">
    <property type="protein sequence ID" value="NYG37495.1"/>
    <property type="molecule type" value="Genomic_DNA"/>
</dbReference>
<comment type="caution">
    <text evidence="2">The sequence shown here is derived from an EMBL/GenBank/DDBJ whole genome shotgun (WGS) entry which is preliminary data.</text>
</comment>